<accession>A0A2P8HDL3</accession>
<keyword evidence="6 11" id="KW-0798">TonB box</keyword>
<dbReference type="SUPFAM" id="SSF56935">
    <property type="entry name" value="Porins"/>
    <property type="match status" value="1"/>
</dbReference>
<keyword evidence="5 12" id="KW-0732">Signal</keyword>
<feature type="signal peptide" evidence="12">
    <location>
        <begin position="1"/>
        <end position="19"/>
    </location>
</feature>
<evidence type="ECO:0000256" key="7">
    <source>
        <dbReference type="ARBA" id="ARBA00023136"/>
    </source>
</evidence>
<keyword evidence="2 10" id="KW-0813">Transport</keyword>
<evidence type="ECO:0000256" key="10">
    <source>
        <dbReference type="PROSITE-ProRule" id="PRU01360"/>
    </source>
</evidence>
<evidence type="ECO:0000256" key="9">
    <source>
        <dbReference type="ARBA" id="ARBA00023237"/>
    </source>
</evidence>
<dbReference type="GO" id="GO:0044718">
    <property type="term" value="P:siderophore transmembrane transport"/>
    <property type="evidence" value="ECO:0007669"/>
    <property type="project" value="TreeGrafter"/>
</dbReference>
<dbReference type="InterPro" id="IPR036942">
    <property type="entry name" value="Beta-barrel_TonB_sf"/>
</dbReference>
<evidence type="ECO:0000256" key="4">
    <source>
        <dbReference type="ARBA" id="ARBA00022692"/>
    </source>
</evidence>
<evidence type="ECO:0000256" key="11">
    <source>
        <dbReference type="RuleBase" id="RU003357"/>
    </source>
</evidence>
<name>A0A2P8HDL3_CHINA</name>
<evidence type="ECO:0000256" key="1">
    <source>
        <dbReference type="ARBA" id="ARBA00004571"/>
    </source>
</evidence>
<dbReference type="InterPro" id="IPR000531">
    <property type="entry name" value="Beta-barrel_TonB"/>
</dbReference>
<keyword evidence="4 10" id="KW-0812">Transmembrane</keyword>
<dbReference type="PROSITE" id="PS52016">
    <property type="entry name" value="TONB_DEPENDENT_REC_3"/>
    <property type="match status" value="1"/>
</dbReference>
<dbReference type="Gene3D" id="2.170.130.10">
    <property type="entry name" value="TonB-dependent receptor, plug domain"/>
    <property type="match status" value="1"/>
</dbReference>
<evidence type="ECO:0000256" key="3">
    <source>
        <dbReference type="ARBA" id="ARBA00022452"/>
    </source>
</evidence>
<evidence type="ECO:0000313" key="16">
    <source>
        <dbReference type="Proteomes" id="UP000240971"/>
    </source>
</evidence>
<evidence type="ECO:0000259" key="13">
    <source>
        <dbReference type="Pfam" id="PF00593"/>
    </source>
</evidence>
<evidence type="ECO:0000313" key="15">
    <source>
        <dbReference type="EMBL" id="PSL44320.1"/>
    </source>
</evidence>
<evidence type="ECO:0000256" key="5">
    <source>
        <dbReference type="ARBA" id="ARBA00022729"/>
    </source>
</evidence>
<keyword evidence="3 10" id="KW-1134">Transmembrane beta strand</keyword>
<dbReference type="GO" id="GO:0009279">
    <property type="term" value="C:cell outer membrane"/>
    <property type="evidence" value="ECO:0007669"/>
    <property type="project" value="UniProtKB-SubCell"/>
</dbReference>
<keyword evidence="8 15" id="KW-0675">Receptor</keyword>
<keyword evidence="7 10" id="KW-0472">Membrane</keyword>
<evidence type="ECO:0000256" key="6">
    <source>
        <dbReference type="ARBA" id="ARBA00023077"/>
    </source>
</evidence>
<dbReference type="PANTHER" id="PTHR30069:SF29">
    <property type="entry name" value="HEMOGLOBIN AND HEMOGLOBIN-HAPTOGLOBIN-BINDING PROTEIN 1-RELATED"/>
    <property type="match status" value="1"/>
</dbReference>
<reference evidence="15 16" key="1">
    <citation type="submission" date="2018-03" db="EMBL/GenBank/DDBJ databases">
        <title>Genomic Encyclopedia of Archaeal and Bacterial Type Strains, Phase II (KMG-II): from individual species to whole genera.</title>
        <authorList>
            <person name="Goeker M."/>
        </authorList>
    </citation>
    <scope>NUCLEOTIDE SEQUENCE [LARGE SCALE GENOMIC DNA]</scope>
    <source>
        <strain evidence="15 16">DSM 24859</strain>
    </source>
</reference>
<comment type="caution">
    <text evidence="15">The sequence shown here is derived from an EMBL/GenBank/DDBJ whole genome shotgun (WGS) entry which is preliminary data.</text>
</comment>
<evidence type="ECO:0000256" key="12">
    <source>
        <dbReference type="SAM" id="SignalP"/>
    </source>
</evidence>
<protein>
    <submittedName>
        <fullName evidence="15">Iron complex outermembrane receptor protein</fullName>
    </submittedName>
</protein>
<gene>
    <name evidence="15" type="ORF">CLV51_106186</name>
</gene>
<dbReference type="EMBL" id="PYAW01000006">
    <property type="protein sequence ID" value="PSL44320.1"/>
    <property type="molecule type" value="Genomic_DNA"/>
</dbReference>
<dbReference type="SUPFAM" id="SSF49464">
    <property type="entry name" value="Carboxypeptidase regulatory domain-like"/>
    <property type="match status" value="1"/>
</dbReference>
<dbReference type="PANTHER" id="PTHR30069">
    <property type="entry name" value="TONB-DEPENDENT OUTER MEMBRANE RECEPTOR"/>
    <property type="match status" value="1"/>
</dbReference>
<comment type="subcellular location">
    <subcellularLocation>
        <location evidence="1 10">Cell outer membrane</location>
        <topology evidence="1 10">Multi-pass membrane protein</topology>
    </subcellularLocation>
</comment>
<keyword evidence="9 10" id="KW-0998">Cell outer membrane</keyword>
<dbReference type="InterPro" id="IPR008969">
    <property type="entry name" value="CarboxyPept-like_regulatory"/>
</dbReference>
<dbReference type="RefSeq" id="WP_106530600.1">
    <property type="nucleotide sequence ID" value="NZ_PYAW01000006.1"/>
</dbReference>
<proteinExistence type="inferred from homology"/>
<dbReference type="InterPro" id="IPR037066">
    <property type="entry name" value="Plug_dom_sf"/>
</dbReference>
<dbReference type="AlphaFoldDB" id="A0A2P8HDL3"/>
<dbReference type="OrthoDB" id="1109239at2"/>
<dbReference type="Proteomes" id="UP000240971">
    <property type="component" value="Unassembled WGS sequence"/>
</dbReference>
<keyword evidence="16" id="KW-1185">Reference proteome</keyword>
<feature type="domain" description="TonB-dependent receptor plug" evidence="14">
    <location>
        <begin position="120"/>
        <end position="228"/>
    </location>
</feature>
<evidence type="ECO:0000256" key="8">
    <source>
        <dbReference type="ARBA" id="ARBA00023170"/>
    </source>
</evidence>
<feature type="domain" description="TonB-dependent receptor-like beta-barrel" evidence="13">
    <location>
        <begin position="276"/>
        <end position="681"/>
    </location>
</feature>
<sequence length="724" mass="80646">MKTIFIIISCVLLSHVVVAQNSFKAIIRNDKTKEILKGATATIPDLKIVVAADTSGLIIIHNIPDGKFEIEITYVGYSRQEKVYGFPLKNPDQLVEIGLEPAVGELAEVTIQTTRTNQNLRDIPTRIEVLPLEELDEKSTMRPGDIKMLLGEATGIHVQQVSAVSGTTNFRIQGLDSRYTQLLQDGMPLYQGFSGGLSLLQISPLDLKQVEFIKGAASTLYGGGAIAGLVNLISKTPAKAPELTFLLNGTSTKGADASGFYSQKWKHIGTTIFGAYNYNGAYDPSSTGFTAIPQTKRFTVKPKVFLYIDDRNAGWFGVNTTYEDRYGGDMQVIDGKGDNTHQYFERNKTFRLSTQLSFTHKINEESRINFKNSIGYFDRQLTEPGFNFSGKQLSSFSEINYVNNGERANWVAGGNAITDHFTAEPPLNNLNYSLTTLGAFVQNTFKATDWFSLESGVRLDYNTPAPGNHSNGLFILPRINALFKLDEHFTSRIGGGAGYKMPTLFNNQGEQEGYQNIQPLSTGSTKAEQSYGFNGDLNYRSVIGDAAISINQLFFYTYVDKPLILQNNTFINAPGHISTQGTETNIKLTMDELVFYLGYTYTDTKQHFNGQTTRQPLTPQNRISFDATYEIENSFRFGVESFYTSPQLLSDGTMGKGYITFGLLVQKMWKHLDVFINAENLTDRRQTRWENIYTGSITHPNFRDIYAPLDGVVVNGGVRIKLLH</sequence>
<organism evidence="15 16">
    <name type="scientific">Chitinophaga niastensis</name>
    <dbReference type="NCBI Taxonomy" id="536980"/>
    <lineage>
        <taxon>Bacteria</taxon>
        <taxon>Pseudomonadati</taxon>
        <taxon>Bacteroidota</taxon>
        <taxon>Chitinophagia</taxon>
        <taxon>Chitinophagales</taxon>
        <taxon>Chitinophagaceae</taxon>
        <taxon>Chitinophaga</taxon>
    </lineage>
</organism>
<dbReference type="InterPro" id="IPR039426">
    <property type="entry name" value="TonB-dep_rcpt-like"/>
</dbReference>
<evidence type="ECO:0000256" key="2">
    <source>
        <dbReference type="ARBA" id="ARBA00022448"/>
    </source>
</evidence>
<dbReference type="Pfam" id="PF00593">
    <property type="entry name" value="TonB_dep_Rec_b-barrel"/>
    <property type="match status" value="1"/>
</dbReference>
<dbReference type="Gene3D" id="2.40.170.20">
    <property type="entry name" value="TonB-dependent receptor, beta-barrel domain"/>
    <property type="match status" value="1"/>
</dbReference>
<dbReference type="Pfam" id="PF07715">
    <property type="entry name" value="Plug"/>
    <property type="match status" value="1"/>
</dbReference>
<evidence type="ECO:0000259" key="14">
    <source>
        <dbReference type="Pfam" id="PF07715"/>
    </source>
</evidence>
<dbReference type="InterPro" id="IPR012910">
    <property type="entry name" value="Plug_dom"/>
</dbReference>
<feature type="chain" id="PRO_5015172377" evidence="12">
    <location>
        <begin position="20"/>
        <end position="724"/>
    </location>
</feature>
<dbReference type="GO" id="GO:0015344">
    <property type="term" value="F:siderophore uptake transmembrane transporter activity"/>
    <property type="evidence" value="ECO:0007669"/>
    <property type="project" value="TreeGrafter"/>
</dbReference>
<comment type="similarity">
    <text evidence="10 11">Belongs to the TonB-dependent receptor family.</text>
</comment>